<dbReference type="PANTHER" id="PTHR33531:SF10">
    <property type="entry name" value="BLR7895 PROTEIN"/>
    <property type="match status" value="1"/>
</dbReference>
<dbReference type="CDD" id="cd01045">
    <property type="entry name" value="Ferritin_like_AB"/>
    <property type="match status" value="1"/>
</dbReference>
<dbReference type="InterPro" id="IPR012347">
    <property type="entry name" value="Ferritin-like"/>
</dbReference>
<feature type="domain" description="Rubrerythrin diiron-binding" evidence="1">
    <location>
        <begin position="13"/>
        <end position="149"/>
    </location>
</feature>
<gene>
    <name evidence="2" type="ORF">LCGC14_2309580</name>
</gene>
<dbReference type="EMBL" id="LAZR01032745">
    <property type="protein sequence ID" value="KKL50030.1"/>
    <property type="molecule type" value="Genomic_DNA"/>
</dbReference>
<accession>A0A0F9EYE0</accession>
<sequence>MEKTMQNETIESILKKAADKENGSYLLYKNAAGHAKHVDIKTVLSELAEEELKHKQAIEDFNIENLKEQKIEIEEEHRHGISDYLISTDEGLSEDSDFKDVLIYAAKREKKAFKFYSSMSKQVGDSELRKLFVWLAQEESKHKEDIEALFWEVMYS</sequence>
<dbReference type="InterPro" id="IPR009078">
    <property type="entry name" value="Ferritin-like_SF"/>
</dbReference>
<proteinExistence type="predicted"/>
<dbReference type="GO" id="GO:0046872">
    <property type="term" value="F:metal ion binding"/>
    <property type="evidence" value="ECO:0007669"/>
    <property type="project" value="InterPro"/>
</dbReference>
<protein>
    <recommendedName>
        <fullName evidence="1">Rubrerythrin diiron-binding domain-containing protein</fullName>
    </recommendedName>
</protein>
<dbReference type="SUPFAM" id="SSF47240">
    <property type="entry name" value="Ferritin-like"/>
    <property type="match status" value="1"/>
</dbReference>
<dbReference type="AlphaFoldDB" id="A0A0F9EYE0"/>
<evidence type="ECO:0000313" key="2">
    <source>
        <dbReference type="EMBL" id="KKL50030.1"/>
    </source>
</evidence>
<name>A0A0F9EYE0_9ZZZZ</name>
<dbReference type="PANTHER" id="PTHR33531">
    <property type="entry name" value="RUBRERYTHRIN SUBFAMILY"/>
    <property type="match status" value="1"/>
</dbReference>
<comment type="caution">
    <text evidence="2">The sequence shown here is derived from an EMBL/GenBank/DDBJ whole genome shotgun (WGS) entry which is preliminary data.</text>
</comment>
<reference evidence="2" key="1">
    <citation type="journal article" date="2015" name="Nature">
        <title>Complex archaea that bridge the gap between prokaryotes and eukaryotes.</title>
        <authorList>
            <person name="Spang A."/>
            <person name="Saw J.H."/>
            <person name="Jorgensen S.L."/>
            <person name="Zaremba-Niedzwiedzka K."/>
            <person name="Martijn J."/>
            <person name="Lind A.E."/>
            <person name="van Eijk R."/>
            <person name="Schleper C."/>
            <person name="Guy L."/>
            <person name="Ettema T.J."/>
        </authorList>
    </citation>
    <scope>NUCLEOTIDE SEQUENCE</scope>
</reference>
<dbReference type="Gene3D" id="1.20.1260.10">
    <property type="match status" value="1"/>
</dbReference>
<evidence type="ECO:0000259" key="1">
    <source>
        <dbReference type="Pfam" id="PF02915"/>
    </source>
</evidence>
<dbReference type="InterPro" id="IPR003251">
    <property type="entry name" value="Rr_diiron-bd_dom"/>
</dbReference>
<organism evidence="2">
    <name type="scientific">marine sediment metagenome</name>
    <dbReference type="NCBI Taxonomy" id="412755"/>
    <lineage>
        <taxon>unclassified sequences</taxon>
        <taxon>metagenomes</taxon>
        <taxon>ecological metagenomes</taxon>
    </lineage>
</organism>
<dbReference type="Pfam" id="PF02915">
    <property type="entry name" value="Rubrerythrin"/>
    <property type="match status" value="1"/>
</dbReference>
<dbReference type="GO" id="GO:0016491">
    <property type="term" value="F:oxidoreductase activity"/>
    <property type="evidence" value="ECO:0007669"/>
    <property type="project" value="InterPro"/>
</dbReference>